<dbReference type="InterPro" id="IPR014284">
    <property type="entry name" value="RNA_pol_sigma-70_dom"/>
</dbReference>
<dbReference type="NCBIfam" id="TIGR02937">
    <property type="entry name" value="sigma70-ECF"/>
    <property type="match status" value="1"/>
</dbReference>
<proteinExistence type="inferred from homology"/>
<dbReference type="Proteomes" id="UP000245362">
    <property type="component" value="Unassembled WGS sequence"/>
</dbReference>
<dbReference type="InterPro" id="IPR013324">
    <property type="entry name" value="RNA_pol_sigma_r3/r4-like"/>
</dbReference>
<keyword evidence="2" id="KW-0805">Transcription regulation</keyword>
<dbReference type="SUPFAM" id="SSF88946">
    <property type="entry name" value="Sigma2 domain of RNA polymerase sigma factors"/>
    <property type="match status" value="1"/>
</dbReference>
<dbReference type="InterPro" id="IPR036388">
    <property type="entry name" value="WH-like_DNA-bd_sf"/>
</dbReference>
<evidence type="ECO:0000313" key="8">
    <source>
        <dbReference type="EMBL" id="PWI32853.1"/>
    </source>
</evidence>
<evidence type="ECO:0000256" key="3">
    <source>
        <dbReference type="ARBA" id="ARBA00023082"/>
    </source>
</evidence>
<dbReference type="GO" id="GO:0016987">
    <property type="term" value="F:sigma factor activity"/>
    <property type="evidence" value="ECO:0007669"/>
    <property type="project" value="UniProtKB-KW"/>
</dbReference>
<comment type="caution">
    <text evidence="8">The sequence shown here is derived from an EMBL/GenBank/DDBJ whole genome shotgun (WGS) entry which is preliminary data.</text>
</comment>
<reference evidence="8 9" key="1">
    <citation type="submission" date="2018-05" db="EMBL/GenBank/DDBJ databases">
        <title>Vibrio limimaris sp. nov., isolated from marine sediment.</title>
        <authorList>
            <person name="Li C.-M."/>
        </authorList>
    </citation>
    <scope>NUCLEOTIDE SEQUENCE [LARGE SCALE GENOMIC DNA]</scope>
    <source>
        <strain evidence="8 9">E4404</strain>
    </source>
</reference>
<evidence type="ECO:0008006" key="10">
    <source>
        <dbReference type="Google" id="ProtNLM"/>
    </source>
</evidence>
<dbReference type="Gene3D" id="1.10.10.10">
    <property type="entry name" value="Winged helix-like DNA-binding domain superfamily/Winged helix DNA-binding domain"/>
    <property type="match status" value="1"/>
</dbReference>
<evidence type="ECO:0000313" key="9">
    <source>
        <dbReference type="Proteomes" id="UP000245362"/>
    </source>
</evidence>
<organism evidence="8 9">
    <name type="scientific">Vibrio albus</name>
    <dbReference type="NCBI Taxonomy" id="2200953"/>
    <lineage>
        <taxon>Bacteria</taxon>
        <taxon>Pseudomonadati</taxon>
        <taxon>Pseudomonadota</taxon>
        <taxon>Gammaproteobacteria</taxon>
        <taxon>Vibrionales</taxon>
        <taxon>Vibrionaceae</taxon>
        <taxon>Vibrio</taxon>
    </lineage>
</organism>
<dbReference type="Pfam" id="PF04545">
    <property type="entry name" value="Sigma70_r4"/>
    <property type="match status" value="1"/>
</dbReference>
<gene>
    <name evidence="8" type="ORF">DI392_13625</name>
</gene>
<dbReference type="Pfam" id="PF04542">
    <property type="entry name" value="Sigma70_r2"/>
    <property type="match status" value="1"/>
</dbReference>
<dbReference type="PANTHER" id="PTHR43133:SF8">
    <property type="entry name" value="RNA POLYMERASE SIGMA FACTOR HI_1459-RELATED"/>
    <property type="match status" value="1"/>
</dbReference>
<dbReference type="OrthoDB" id="9803470at2"/>
<dbReference type="GO" id="GO:0003677">
    <property type="term" value="F:DNA binding"/>
    <property type="evidence" value="ECO:0007669"/>
    <property type="project" value="UniProtKB-KW"/>
</dbReference>
<dbReference type="SUPFAM" id="SSF88659">
    <property type="entry name" value="Sigma3 and sigma4 domains of RNA polymerase sigma factors"/>
    <property type="match status" value="1"/>
</dbReference>
<sequence length="173" mass="20322">MTDEKLMLAYANGNLSAFQTLYQRHKSRIFGFLLNKLRNKEEAEEVFQTVFVKLHTSREKYHEEIPFLPWVFTISRNAVIDHVRKHETYTKHVDSYTEHLELNNDSETSNYNDFDVDQLSCLTSSQRDALSLRFNEGLTFREIAEQTQTSVINSRQIVSRAIKKLRSLMKDKG</sequence>
<evidence type="ECO:0000259" key="6">
    <source>
        <dbReference type="Pfam" id="PF04542"/>
    </source>
</evidence>
<keyword evidence="4" id="KW-0238">DNA-binding</keyword>
<evidence type="ECO:0000256" key="1">
    <source>
        <dbReference type="ARBA" id="ARBA00010641"/>
    </source>
</evidence>
<evidence type="ECO:0000256" key="2">
    <source>
        <dbReference type="ARBA" id="ARBA00023015"/>
    </source>
</evidence>
<protein>
    <recommendedName>
        <fullName evidence="10">RNA polymerase sigma factor</fullName>
    </recommendedName>
</protein>
<dbReference type="InterPro" id="IPR039425">
    <property type="entry name" value="RNA_pol_sigma-70-like"/>
</dbReference>
<dbReference type="RefSeq" id="WP_109320318.1">
    <property type="nucleotide sequence ID" value="NZ_QFWT01000007.1"/>
</dbReference>
<dbReference type="CDD" id="cd06171">
    <property type="entry name" value="Sigma70_r4"/>
    <property type="match status" value="1"/>
</dbReference>
<feature type="domain" description="RNA polymerase sigma-70 region 4" evidence="7">
    <location>
        <begin position="119"/>
        <end position="166"/>
    </location>
</feature>
<dbReference type="EMBL" id="QFWT01000007">
    <property type="protein sequence ID" value="PWI32853.1"/>
    <property type="molecule type" value="Genomic_DNA"/>
</dbReference>
<dbReference type="PANTHER" id="PTHR43133">
    <property type="entry name" value="RNA POLYMERASE ECF-TYPE SIGMA FACTO"/>
    <property type="match status" value="1"/>
</dbReference>
<keyword evidence="3" id="KW-0731">Sigma factor</keyword>
<keyword evidence="5" id="KW-0804">Transcription</keyword>
<accession>A0A2U3B7R5</accession>
<dbReference type="InterPro" id="IPR007627">
    <property type="entry name" value="RNA_pol_sigma70_r2"/>
</dbReference>
<dbReference type="AlphaFoldDB" id="A0A2U3B7R5"/>
<dbReference type="GO" id="GO:0006352">
    <property type="term" value="P:DNA-templated transcription initiation"/>
    <property type="evidence" value="ECO:0007669"/>
    <property type="project" value="InterPro"/>
</dbReference>
<evidence type="ECO:0000256" key="4">
    <source>
        <dbReference type="ARBA" id="ARBA00023125"/>
    </source>
</evidence>
<evidence type="ECO:0000256" key="5">
    <source>
        <dbReference type="ARBA" id="ARBA00023163"/>
    </source>
</evidence>
<dbReference type="InterPro" id="IPR007630">
    <property type="entry name" value="RNA_pol_sigma70_r4"/>
</dbReference>
<keyword evidence="9" id="KW-1185">Reference proteome</keyword>
<dbReference type="InterPro" id="IPR013325">
    <property type="entry name" value="RNA_pol_sigma_r2"/>
</dbReference>
<name>A0A2U3B7R5_9VIBR</name>
<feature type="domain" description="RNA polymerase sigma-70 region 2" evidence="6">
    <location>
        <begin position="21"/>
        <end position="86"/>
    </location>
</feature>
<dbReference type="Gene3D" id="1.10.1740.10">
    <property type="match status" value="1"/>
</dbReference>
<evidence type="ECO:0000259" key="7">
    <source>
        <dbReference type="Pfam" id="PF04545"/>
    </source>
</evidence>
<comment type="similarity">
    <text evidence="1">Belongs to the sigma-70 factor family. ECF subfamily.</text>
</comment>